<feature type="region of interest" description="Disordered" evidence="4">
    <location>
        <begin position="1"/>
        <end position="21"/>
    </location>
</feature>
<keyword evidence="6" id="KW-0614">Plasmid</keyword>
<feature type="domain" description="HTH araC/xylS-type" evidence="5">
    <location>
        <begin position="152"/>
        <end position="249"/>
    </location>
</feature>
<feature type="compositionally biased region" description="Basic and acidic residues" evidence="4">
    <location>
        <begin position="1"/>
        <end position="20"/>
    </location>
</feature>
<keyword evidence="3" id="KW-0804">Transcription</keyword>
<evidence type="ECO:0000256" key="4">
    <source>
        <dbReference type="SAM" id="MobiDB-lite"/>
    </source>
</evidence>
<keyword evidence="1" id="KW-0805">Transcription regulation</keyword>
<keyword evidence="2" id="KW-0238">DNA-binding</keyword>
<gene>
    <name evidence="6" type="ORF">NDR89_26625</name>
</gene>
<dbReference type="PANTHER" id="PTHR46796">
    <property type="entry name" value="HTH-TYPE TRANSCRIPTIONAL ACTIVATOR RHAS-RELATED"/>
    <property type="match status" value="1"/>
</dbReference>
<evidence type="ECO:0000259" key="5">
    <source>
        <dbReference type="PROSITE" id="PS01124"/>
    </source>
</evidence>
<organism evidence="6 7">
    <name type="scientific">Cupriavidus gilardii</name>
    <dbReference type="NCBI Taxonomy" id="82541"/>
    <lineage>
        <taxon>Bacteria</taxon>
        <taxon>Pseudomonadati</taxon>
        <taxon>Pseudomonadota</taxon>
        <taxon>Betaproteobacteria</taxon>
        <taxon>Burkholderiales</taxon>
        <taxon>Burkholderiaceae</taxon>
        <taxon>Cupriavidus</taxon>
    </lineage>
</organism>
<geneLocation type="plasmid" evidence="6 7">
    <name>plas1</name>
</geneLocation>
<dbReference type="Proteomes" id="UP001056648">
    <property type="component" value="Plasmid plas1"/>
</dbReference>
<dbReference type="InterPro" id="IPR050204">
    <property type="entry name" value="AraC_XylS_family_regulators"/>
</dbReference>
<evidence type="ECO:0000313" key="6">
    <source>
        <dbReference type="EMBL" id="USE81789.1"/>
    </source>
</evidence>
<sequence>MSSSAECRHAQPADEHEASDRQPLLTIGRGWAIYIGPIEAGRLHRHQAAQLAWSKQGMLLLEGAWGGLQAPGHFLAAGVPHRLVAAGPVRMVFLDPTMHSVCPTGRRPAATMAPSPVQADMLEHELDRWLRGAMPSETANVSQPATEASRWAAVLQWLETSLEGPVHVAHAADAVGLSSSRFMHWFAEASGLSFRAYVRWLRLQRAVRTLSDGCTLTEAAHLAGFADSAHLTRTFVSTFGVRPAPLRGARIVCTAQSKPPFTLHGLEFVDTIRHGGRQTGAQQRGKA</sequence>
<dbReference type="Pfam" id="PF12833">
    <property type="entry name" value="HTH_18"/>
    <property type="match status" value="1"/>
</dbReference>
<proteinExistence type="predicted"/>
<evidence type="ECO:0000256" key="3">
    <source>
        <dbReference type="ARBA" id="ARBA00023163"/>
    </source>
</evidence>
<evidence type="ECO:0000256" key="1">
    <source>
        <dbReference type="ARBA" id="ARBA00023015"/>
    </source>
</evidence>
<dbReference type="EMBL" id="CP098737">
    <property type="protein sequence ID" value="USE81789.1"/>
    <property type="molecule type" value="Genomic_DNA"/>
</dbReference>
<reference evidence="6" key="1">
    <citation type="submission" date="2022-06" db="EMBL/GenBank/DDBJ databases">
        <title>Complete genome sequence and characterization of Cupriavidus gilardii QJ1 isolated from contaminating cells.</title>
        <authorList>
            <person name="Qi J."/>
        </authorList>
    </citation>
    <scope>NUCLEOTIDE SEQUENCE</scope>
    <source>
        <strain evidence="6">QJ1</strain>
        <plasmid evidence="6">plas1</plasmid>
    </source>
</reference>
<dbReference type="InterPro" id="IPR018060">
    <property type="entry name" value="HTH_AraC"/>
</dbReference>
<dbReference type="InterPro" id="IPR009057">
    <property type="entry name" value="Homeodomain-like_sf"/>
</dbReference>
<dbReference type="SUPFAM" id="SSF46689">
    <property type="entry name" value="Homeodomain-like"/>
    <property type="match status" value="2"/>
</dbReference>
<evidence type="ECO:0000313" key="7">
    <source>
        <dbReference type="Proteomes" id="UP001056648"/>
    </source>
</evidence>
<protein>
    <submittedName>
        <fullName evidence="6">AraC family transcriptional regulator</fullName>
    </submittedName>
</protein>
<dbReference type="PROSITE" id="PS01124">
    <property type="entry name" value="HTH_ARAC_FAMILY_2"/>
    <property type="match status" value="1"/>
</dbReference>
<dbReference type="Gene3D" id="1.10.10.60">
    <property type="entry name" value="Homeodomain-like"/>
    <property type="match status" value="1"/>
</dbReference>
<dbReference type="GeneID" id="70691433"/>
<dbReference type="RefSeq" id="WP_082371465.1">
    <property type="nucleotide sequence ID" value="NZ_BAAAEB010000009.1"/>
</dbReference>
<evidence type="ECO:0000256" key="2">
    <source>
        <dbReference type="ARBA" id="ARBA00023125"/>
    </source>
</evidence>
<name>A0ABY4VWY8_9BURK</name>
<accession>A0ABY4VWY8</accession>
<dbReference type="SMART" id="SM00342">
    <property type="entry name" value="HTH_ARAC"/>
    <property type="match status" value="1"/>
</dbReference>
<keyword evidence="7" id="KW-1185">Reference proteome</keyword>